<reference evidence="3" key="1">
    <citation type="journal article" date="2012" name="Science">
        <title>The Paleozoic origin of enzymatic lignin decomposition reconstructed from 31 fungal genomes.</title>
        <authorList>
            <person name="Floudas D."/>
            <person name="Binder M."/>
            <person name="Riley R."/>
            <person name="Barry K."/>
            <person name="Blanchette R.A."/>
            <person name="Henrissat B."/>
            <person name="Martinez A.T."/>
            <person name="Otillar R."/>
            <person name="Spatafora J.W."/>
            <person name="Yadav J.S."/>
            <person name="Aerts A."/>
            <person name="Benoit I."/>
            <person name="Boyd A."/>
            <person name="Carlson A."/>
            <person name="Copeland A."/>
            <person name="Coutinho P.M."/>
            <person name="de Vries R.P."/>
            <person name="Ferreira P."/>
            <person name="Findley K."/>
            <person name="Foster B."/>
            <person name="Gaskell J."/>
            <person name="Glotzer D."/>
            <person name="Gorecki P."/>
            <person name="Heitman J."/>
            <person name="Hesse C."/>
            <person name="Hori C."/>
            <person name="Igarashi K."/>
            <person name="Jurgens J.A."/>
            <person name="Kallen N."/>
            <person name="Kersten P."/>
            <person name="Kohler A."/>
            <person name="Kuees U."/>
            <person name="Kumar T.K.A."/>
            <person name="Kuo A."/>
            <person name="LaButti K."/>
            <person name="Larrondo L.F."/>
            <person name="Lindquist E."/>
            <person name="Ling A."/>
            <person name="Lombard V."/>
            <person name="Lucas S."/>
            <person name="Lundell T."/>
            <person name="Martin R."/>
            <person name="McLaughlin D.J."/>
            <person name="Morgenstern I."/>
            <person name="Morin E."/>
            <person name="Murat C."/>
            <person name="Nagy L.G."/>
            <person name="Nolan M."/>
            <person name="Ohm R.A."/>
            <person name="Patyshakuliyeva A."/>
            <person name="Rokas A."/>
            <person name="Ruiz-Duenas F.J."/>
            <person name="Sabat G."/>
            <person name="Salamov A."/>
            <person name="Samejima M."/>
            <person name="Schmutz J."/>
            <person name="Slot J.C."/>
            <person name="St John F."/>
            <person name="Stenlid J."/>
            <person name="Sun H."/>
            <person name="Sun S."/>
            <person name="Syed K."/>
            <person name="Tsang A."/>
            <person name="Wiebenga A."/>
            <person name="Young D."/>
            <person name="Pisabarro A."/>
            <person name="Eastwood D.C."/>
            <person name="Martin F."/>
            <person name="Cullen D."/>
            <person name="Grigoriev I.V."/>
            <person name="Hibbett D.S."/>
        </authorList>
    </citation>
    <scope>NUCLEOTIDE SEQUENCE [LARGE SCALE GENOMIC DNA]</scope>
    <source>
        <strain evidence="3">RWD-64-598 SS2</strain>
    </source>
</reference>
<sequence length="1505" mass="159688">MSASWSPTYSYARPSAPQLTPVSALNVQKSHPNKARAPIHNPYDKFSKPEFDDWIGGITSALRRALGQDDEEADEEARVSNESHAGDEARRPGAGPDLNMVLADDGTGQDVADATFHEEDSLSYGPSLRAKGKARDPREGPGFGGQQNPIELLSDSEAGEEEEGDEQGSPRSSPVSDAGSEELDEEDEYDEDGVLREGEYYIGEDEEQEEEDEEEGIYEGTDIVHPRQRQPRVEASEEDEEVEEEEVSEEGEESDEREQSPEIIELVDSDEEQANSGDLRGPAGSATSIHPRHAQHYDPRQQPHARDYAYGEDEEEGDEEDEEERDVSPGRVSDRDEDDDQLSISADGDEEDIDRTADADDGTAFHPSHAGRQAVELPDPWAGPREYAEDFYAGGDFPSPFVSDLRDAEIDPSSLTPLHDAAAFIDENAFEDEAEVPAAARDDPAEERDDEAVMDVEGTPRNQRKKPDADEEEEGDDGDDDALPDSSPPPPSSPPTRPADAADADYMLDDGHTFNDHGAHLDWNWPPAFPGRVTTRPGHIATSPGGMVVDGAEDDGDVELIDVDAELDVDEEALVKGQFQRWARGEDGFEGEADADADAEGESDVDADGSVDDEDEGPIPLGTSDLVYDVDDADVEIEVLELPDSDGREQEEGELEEEDDDETIGPSQDSDRPEDDETGVDVEVVQDEEDDFDIRSSSPSDQGSGPEDQEEETANVLYDISEAESEETSAALLTPIIEVSSVSGDMGSVEPSAEYVIEDVSRGATADAEEANPPTAFDDDDDFLPPGLGISGAPTPRVSTPEREPAHESASQAEPESALLVESTPQTLPEPELDSSAQVMNSMPMTLAEAAAAAAAIAANDPNEIDVLLPHSLPENTQLPSPDVTPESDTGVSQPSTTEPSSASTAQPLHVSLPPPPSTPQPTTANPSVPDPLVSPPIQHLQQQPPPHFSLASPPRLISVPGTPRLILSPAQTPGAGTGTPPPVSMNLSTSLIRALSSRGASVELAQPPAGVHAGTGVGASAGASASANPTNGDQPPSGPSSALEPGMGHGPSGLFTPLNGFSSTGESVQSPADGDAVVAETVGAGAGASGDIARDIVDALVHRVLTPEEKKDYEGKNEGKDEGGADIDADADVVDDGQGQGYANGEVDEAVEKAVDEEMRVDGPLELNDSVVDYEIVDSTPDTERPPPRLASLEPGSPMVDVVAVEDALNAPSSPVGADSTVLDGAVVIPDDEADAEGEEEEEEIEEEQTVEETAVPAVEDADTTSIASLEYPPSDLTEPEEDEQEVAQAVAEEDSAKDKDVVREVTPSVDVKAKHSSTETLHRDPAGRPDSADKPSSQNRPAKRRRSPSDTKPSRLTRSASHTTPAAKRAKPDVFDEDRAEASDAGDSKIRNEEHDDEQDAEGSDVESSDGASVASKMLRASRESSVVSNSTSSTRPSLVLPSLPPPTFHAGVLRHQHNKPPSLARGQSLQQVMAKPPAPPPPAPLQTSNPEIQPPPTPSVLR</sequence>
<gene>
    <name evidence="2" type="ORF">CONPUDRAFT_137762</name>
</gene>
<keyword evidence="3" id="KW-1185">Reference proteome</keyword>
<dbReference type="KEGG" id="cput:CONPUDRAFT_137762"/>
<feature type="region of interest" description="Disordered" evidence="1">
    <location>
        <begin position="1105"/>
        <end position="1145"/>
    </location>
</feature>
<feature type="compositionally biased region" description="Acidic residues" evidence="1">
    <location>
        <begin position="179"/>
        <end position="192"/>
    </location>
</feature>
<feature type="compositionally biased region" description="Acidic residues" evidence="1">
    <location>
        <begin position="672"/>
        <end position="692"/>
    </location>
</feature>
<feature type="region of interest" description="Disordered" evidence="1">
    <location>
        <begin position="24"/>
        <end position="46"/>
    </location>
</feature>
<feature type="region of interest" description="Disordered" evidence="1">
    <location>
        <begin position="867"/>
        <end position="1077"/>
    </location>
</feature>
<feature type="compositionally biased region" description="Polar residues" evidence="1">
    <location>
        <begin position="1356"/>
        <end position="1366"/>
    </location>
</feature>
<feature type="compositionally biased region" description="Acidic residues" evidence="1">
    <location>
        <begin position="628"/>
        <end position="644"/>
    </location>
</feature>
<feature type="compositionally biased region" description="Low complexity" evidence="1">
    <location>
        <begin position="1021"/>
        <end position="1033"/>
    </location>
</feature>
<feature type="region of interest" description="Disordered" evidence="1">
    <location>
        <begin position="1212"/>
        <end position="1505"/>
    </location>
</feature>
<evidence type="ECO:0000256" key="1">
    <source>
        <dbReference type="SAM" id="MobiDB-lite"/>
    </source>
</evidence>
<feature type="compositionally biased region" description="Acidic residues" evidence="1">
    <location>
        <begin position="1231"/>
        <end position="1252"/>
    </location>
</feature>
<feature type="compositionally biased region" description="Acidic residues" evidence="1">
    <location>
        <begin position="588"/>
        <end position="617"/>
    </location>
</feature>
<evidence type="ECO:0000313" key="3">
    <source>
        <dbReference type="Proteomes" id="UP000053558"/>
    </source>
</evidence>
<feature type="compositionally biased region" description="Pro residues" evidence="1">
    <location>
        <begin position="486"/>
        <end position="497"/>
    </location>
</feature>
<feature type="compositionally biased region" description="Acidic residues" evidence="1">
    <location>
        <begin position="202"/>
        <end position="217"/>
    </location>
</feature>
<evidence type="ECO:0000313" key="2">
    <source>
        <dbReference type="EMBL" id="EIW80699.1"/>
    </source>
</evidence>
<dbReference type="RefSeq" id="XP_007769580.1">
    <property type="nucleotide sequence ID" value="XM_007771390.1"/>
</dbReference>
<feature type="compositionally biased region" description="Pro residues" evidence="1">
    <location>
        <begin position="1495"/>
        <end position="1505"/>
    </location>
</feature>
<feature type="region of interest" description="Disordered" evidence="1">
    <location>
        <begin position="424"/>
        <end position="519"/>
    </location>
</feature>
<feature type="compositionally biased region" description="Acidic residues" evidence="1">
    <location>
        <begin position="444"/>
        <end position="454"/>
    </location>
</feature>
<feature type="compositionally biased region" description="Acidic residues" evidence="1">
    <location>
        <begin position="157"/>
        <end position="166"/>
    </location>
</feature>
<feature type="compositionally biased region" description="Acidic residues" evidence="1">
    <location>
        <begin position="1125"/>
        <end position="1136"/>
    </location>
</feature>
<feature type="compositionally biased region" description="Polar residues" evidence="1">
    <location>
        <begin position="1060"/>
        <end position="1071"/>
    </location>
</feature>
<dbReference type="OrthoDB" id="2804229at2759"/>
<feature type="compositionally biased region" description="Low complexity" evidence="1">
    <location>
        <begin position="893"/>
        <end position="908"/>
    </location>
</feature>
<feature type="compositionally biased region" description="Basic and acidic residues" evidence="1">
    <location>
        <begin position="1382"/>
        <end position="1396"/>
    </location>
</feature>
<feature type="compositionally biased region" description="Basic and acidic residues" evidence="1">
    <location>
        <begin position="76"/>
        <end position="91"/>
    </location>
</feature>
<name>A0A5M3MNH0_CONPW</name>
<proteinExistence type="predicted"/>
<feature type="compositionally biased region" description="Acidic residues" evidence="1">
    <location>
        <begin position="1397"/>
        <end position="1410"/>
    </location>
</feature>
<dbReference type="EMBL" id="JH711579">
    <property type="protein sequence ID" value="EIW80699.1"/>
    <property type="molecule type" value="Genomic_DNA"/>
</dbReference>
<feature type="non-terminal residue" evidence="2">
    <location>
        <position position="1505"/>
    </location>
</feature>
<feature type="compositionally biased region" description="Basic and acidic residues" evidence="1">
    <location>
        <begin position="1105"/>
        <end position="1124"/>
    </location>
</feature>
<feature type="compositionally biased region" description="Acidic residues" evidence="1">
    <location>
        <begin position="651"/>
        <end position="663"/>
    </location>
</feature>
<protein>
    <submittedName>
        <fullName evidence="2">Uncharacterized protein</fullName>
    </submittedName>
</protein>
<feature type="compositionally biased region" description="Acidic residues" evidence="1">
    <location>
        <begin position="1279"/>
        <end position="1295"/>
    </location>
</feature>
<feature type="compositionally biased region" description="Acidic residues" evidence="1">
    <location>
        <begin position="310"/>
        <end position="325"/>
    </location>
</feature>
<feature type="compositionally biased region" description="Acidic residues" evidence="1">
    <location>
        <begin position="335"/>
        <end position="353"/>
    </location>
</feature>
<accession>A0A5M3MNH0</accession>
<dbReference type="OMA" id="WIGDITG"/>
<feature type="compositionally biased region" description="Basic and acidic residues" evidence="1">
    <location>
        <begin position="1296"/>
        <end position="1305"/>
    </location>
</feature>
<feature type="region of interest" description="Disordered" evidence="1">
    <location>
        <begin position="760"/>
        <end position="841"/>
    </location>
</feature>
<feature type="compositionally biased region" description="Basic and acidic residues" evidence="1">
    <location>
        <begin position="1313"/>
        <end position="1335"/>
    </location>
</feature>
<feature type="compositionally biased region" description="Low complexity" evidence="1">
    <location>
        <begin position="1426"/>
        <end position="1444"/>
    </location>
</feature>
<dbReference type="Proteomes" id="UP000053558">
    <property type="component" value="Unassembled WGS sequence"/>
</dbReference>
<organism evidence="2 3">
    <name type="scientific">Coniophora puteana (strain RWD-64-598)</name>
    <name type="common">Brown rot fungus</name>
    <dbReference type="NCBI Taxonomy" id="741705"/>
    <lineage>
        <taxon>Eukaryota</taxon>
        <taxon>Fungi</taxon>
        <taxon>Dikarya</taxon>
        <taxon>Basidiomycota</taxon>
        <taxon>Agaricomycotina</taxon>
        <taxon>Agaricomycetes</taxon>
        <taxon>Agaricomycetidae</taxon>
        <taxon>Boletales</taxon>
        <taxon>Coniophorineae</taxon>
        <taxon>Coniophoraceae</taxon>
        <taxon>Coniophora</taxon>
    </lineage>
</organism>
<comment type="caution">
    <text evidence="2">The sequence shown here is derived from an EMBL/GenBank/DDBJ whole genome shotgun (WGS) entry which is preliminary data.</text>
</comment>
<feature type="compositionally biased region" description="Basic and acidic residues" evidence="1">
    <location>
        <begin position="509"/>
        <end position="519"/>
    </location>
</feature>
<dbReference type="GeneID" id="19201079"/>
<feature type="compositionally biased region" description="Acidic residues" evidence="1">
    <location>
        <begin position="236"/>
        <end position="256"/>
    </location>
</feature>
<feature type="region of interest" description="Disordered" evidence="1">
    <location>
        <begin position="65"/>
        <end position="405"/>
    </location>
</feature>
<feature type="compositionally biased region" description="Acidic residues" evidence="1">
    <location>
        <begin position="469"/>
        <end position="483"/>
    </location>
</feature>
<feature type="region of interest" description="Disordered" evidence="1">
    <location>
        <begin position="580"/>
        <end position="715"/>
    </location>
</feature>
<feature type="compositionally biased region" description="Basic and acidic residues" evidence="1">
    <location>
        <begin position="295"/>
        <end position="309"/>
    </location>
</feature>